<dbReference type="InterPro" id="IPR027417">
    <property type="entry name" value="P-loop_NTPase"/>
</dbReference>
<comment type="caution">
    <text evidence="2">The sequence shown here is derived from an EMBL/GenBank/DDBJ whole genome shotgun (WGS) entry which is preliminary data.</text>
</comment>
<sequence length="143" mass="15610">MHANDIHDQVYGGRSCPIRARSPTSSDDMSVTLRGRRLQLRPGQARAVLMGTEYHAVMAIQAAYGIGKAVVGARIAARLAQPRQLVIATATTKVAVVQFTDTLLDLDEFDHLPILRFVPDPSLQEGAPTTPVDETAYRPCRTE</sequence>
<evidence type="ECO:0000256" key="1">
    <source>
        <dbReference type="SAM" id="MobiDB-lite"/>
    </source>
</evidence>
<name>A0AAN8IRX3_TRICO</name>
<protein>
    <submittedName>
        <fullName evidence="2">Uncharacterized protein</fullName>
    </submittedName>
</protein>
<organism evidence="2 3">
    <name type="scientific">Trichostrongylus colubriformis</name>
    <name type="common">Black scour worm</name>
    <dbReference type="NCBI Taxonomy" id="6319"/>
    <lineage>
        <taxon>Eukaryota</taxon>
        <taxon>Metazoa</taxon>
        <taxon>Ecdysozoa</taxon>
        <taxon>Nematoda</taxon>
        <taxon>Chromadorea</taxon>
        <taxon>Rhabditida</taxon>
        <taxon>Rhabditina</taxon>
        <taxon>Rhabditomorpha</taxon>
        <taxon>Strongyloidea</taxon>
        <taxon>Trichostrongylidae</taxon>
        <taxon>Trichostrongylus</taxon>
    </lineage>
</organism>
<feature type="region of interest" description="Disordered" evidence="1">
    <location>
        <begin position="123"/>
        <end position="143"/>
    </location>
</feature>
<dbReference type="Proteomes" id="UP001331761">
    <property type="component" value="Unassembled WGS sequence"/>
</dbReference>
<proteinExistence type="predicted"/>
<dbReference type="AlphaFoldDB" id="A0AAN8IRX3"/>
<keyword evidence="3" id="KW-1185">Reference proteome</keyword>
<dbReference type="EMBL" id="WIXE01003688">
    <property type="protein sequence ID" value="KAK5983716.1"/>
    <property type="molecule type" value="Genomic_DNA"/>
</dbReference>
<reference evidence="2 3" key="1">
    <citation type="submission" date="2019-10" db="EMBL/GenBank/DDBJ databases">
        <title>Assembly and Annotation for the nematode Trichostrongylus colubriformis.</title>
        <authorList>
            <person name="Martin J."/>
        </authorList>
    </citation>
    <scope>NUCLEOTIDE SEQUENCE [LARGE SCALE GENOMIC DNA]</scope>
    <source>
        <strain evidence="2">G859</strain>
        <tissue evidence="2">Whole worm</tissue>
    </source>
</reference>
<gene>
    <name evidence="2" type="ORF">GCK32_007235</name>
</gene>
<evidence type="ECO:0000313" key="3">
    <source>
        <dbReference type="Proteomes" id="UP001331761"/>
    </source>
</evidence>
<dbReference type="Gene3D" id="3.40.50.300">
    <property type="entry name" value="P-loop containing nucleotide triphosphate hydrolases"/>
    <property type="match status" value="1"/>
</dbReference>
<evidence type="ECO:0000313" key="2">
    <source>
        <dbReference type="EMBL" id="KAK5983716.1"/>
    </source>
</evidence>
<accession>A0AAN8IRX3</accession>